<feature type="transmembrane region" description="Helical" evidence="5">
    <location>
        <begin position="344"/>
        <end position="362"/>
    </location>
</feature>
<dbReference type="AlphaFoldDB" id="T0QYZ8"/>
<comment type="subcellular location">
    <subcellularLocation>
        <location evidence="1">Membrane</location>
        <topology evidence="1">Multi-pass membrane protein</topology>
    </subcellularLocation>
</comment>
<feature type="transmembrane region" description="Helical" evidence="5">
    <location>
        <begin position="287"/>
        <end position="310"/>
    </location>
</feature>
<evidence type="ECO:0000259" key="6">
    <source>
        <dbReference type="Pfam" id="PF01699"/>
    </source>
</evidence>
<feature type="transmembrane region" description="Helical" evidence="5">
    <location>
        <begin position="139"/>
        <end position="160"/>
    </location>
</feature>
<dbReference type="GO" id="GO:0005886">
    <property type="term" value="C:plasma membrane"/>
    <property type="evidence" value="ECO:0007669"/>
    <property type="project" value="TreeGrafter"/>
</dbReference>
<evidence type="ECO:0000256" key="5">
    <source>
        <dbReference type="SAM" id="Phobius"/>
    </source>
</evidence>
<dbReference type="RefSeq" id="WP_021139575.1">
    <property type="nucleotide sequence ID" value="NZ_ARYZ02000027.1"/>
</dbReference>
<feature type="domain" description="Sodium/calcium exchanger membrane region" evidence="6">
    <location>
        <begin position="42"/>
        <end position="192"/>
    </location>
</feature>
<sequence>MKSFIRQEIALPVGLLTLLFFKTIGSELLTEATPLGIYLPVSAALLAIVTWAIFSVVRHSDALAIKLGEPFGTLILTLSVISLEVVMISSVMLTGDPNPVMARDTMFAVVMLVTNGLVGFTLLFGGWRYHTQSFNLDGVKSYLVAIIPLALLCLVLPNFTRGGTIGSMSSPMSWMLIIISILLYCIFLLIQTRSHSHFFVDSDHEDYEEHHGPLRSNVYHTILLLAYLVVVILLAKTLAVPINFGVKIMAAPPALGGFIVACIVLAPEAVGAIKAAFNNQLQRAMNLYFGSVLTTIALTVPAVLFIGAMLGQEVRLGLSAADMVLLVTTLMVCKVTFSSGRTNVLHGATHLVLFVVYLFLMFEHE</sequence>
<feature type="transmembrane region" description="Helical" evidence="5">
    <location>
        <begin position="105"/>
        <end position="127"/>
    </location>
</feature>
<organism evidence="7 8">
    <name type="scientific">Aeromonas salmonicida subsp. pectinolytica 34mel</name>
    <dbReference type="NCBI Taxonomy" id="1324960"/>
    <lineage>
        <taxon>Bacteria</taxon>
        <taxon>Pseudomonadati</taxon>
        <taxon>Pseudomonadota</taxon>
        <taxon>Gammaproteobacteria</taxon>
        <taxon>Aeromonadales</taxon>
        <taxon>Aeromonadaceae</taxon>
        <taxon>Aeromonas</taxon>
    </lineage>
</organism>
<dbReference type="InterPro" id="IPR052946">
    <property type="entry name" value="Alkaline_pH_Ca-Antiporter"/>
</dbReference>
<evidence type="ECO:0000256" key="4">
    <source>
        <dbReference type="ARBA" id="ARBA00023136"/>
    </source>
</evidence>
<keyword evidence="3 5" id="KW-1133">Transmembrane helix</keyword>
<evidence type="ECO:0000256" key="3">
    <source>
        <dbReference type="ARBA" id="ARBA00022989"/>
    </source>
</evidence>
<dbReference type="Pfam" id="PF01699">
    <property type="entry name" value="Na_Ca_ex"/>
    <property type="match status" value="2"/>
</dbReference>
<gene>
    <name evidence="7" type="primary">chaA</name>
    <name evidence="7" type="ORF">Asalp_03020</name>
</gene>
<evidence type="ECO:0000256" key="2">
    <source>
        <dbReference type="ARBA" id="ARBA00022692"/>
    </source>
</evidence>
<dbReference type="InterPro" id="IPR044880">
    <property type="entry name" value="NCX_ion-bd_dom_sf"/>
</dbReference>
<proteinExistence type="predicted"/>
<evidence type="ECO:0000256" key="1">
    <source>
        <dbReference type="ARBA" id="ARBA00004141"/>
    </source>
</evidence>
<reference evidence="8" key="1">
    <citation type="journal article" date="2018" name="BMC Genomics">
        <title>The complete and fully assembled genome sequence of Aeromonas salmonicida subsp. pectinolytica and its comparative analysis with other Aeromonas species: investigation of the mobilome in environmental and pathogenic strains.</title>
        <authorList>
            <person name="Pfeiffer F."/>
            <person name="Zamora-Lagos M.A."/>
            <person name="Blettinger M."/>
            <person name="Yeroslaviz A."/>
            <person name="Dahl A."/>
            <person name="Gruber S."/>
            <person name="Habermann B.H."/>
        </authorList>
    </citation>
    <scope>NUCLEOTIDE SEQUENCE [LARGE SCALE GENOMIC DNA]</scope>
    <source>
        <strain evidence="8">34mel</strain>
    </source>
</reference>
<name>T0QYZ8_AERSA</name>
<keyword evidence="2 5" id="KW-0812">Transmembrane</keyword>
<feature type="domain" description="Sodium/calcium exchanger membrane region" evidence="6">
    <location>
        <begin position="222"/>
        <end position="362"/>
    </location>
</feature>
<dbReference type="Proteomes" id="UP000222916">
    <property type="component" value="Chromosome"/>
</dbReference>
<accession>T0QYZ8</accession>
<feature type="transmembrane region" description="Helical" evidence="5">
    <location>
        <begin position="222"/>
        <end position="242"/>
    </location>
</feature>
<keyword evidence="4 5" id="KW-0472">Membrane</keyword>
<feature type="transmembrane region" description="Helical" evidence="5">
    <location>
        <begin position="172"/>
        <end position="190"/>
    </location>
</feature>
<feature type="transmembrane region" description="Helical" evidence="5">
    <location>
        <begin position="74"/>
        <end position="93"/>
    </location>
</feature>
<protein>
    <submittedName>
        <fullName evidence="7">ChaA family calcium,sodium/proton antiporter ChaA</fullName>
    </submittedName>
</protein>
<dbReference type="EMBL" id="CP022426">
    <property type="protein sequence ID" value="ATP07556.1"/>
    <property type="molecule type" value="Genomic_DNA"/>
</dbReference>
<dbReference type="InterPro" id="IPR004837">
    <property type="entry name" value="NaCa_Exmemb"/>
</dbReference>
<dbReference type="GO" id="GO:0015386">
    <property type="term" value="F:potassium:proton antiporter activity"/>
    <property type="evidence" value="ECO:0007669"/>
    <property type="project" value="TreeGrafter"/>
</dbReference>
<evidence type="ECO:0000313" key="7">
    <source>
        <dbReference type="EMBL" id="ATP07556.1"/>
    </source>
</evidence>
<dbReference type="OrthoDB" id="9787814at2"/>
<evidence type="ECO:0000313" key="8">
    <source>
        <dbReference type="Proteomes" id="UP000222916"/>
    </source>
</evidence>
<feature type="transmembrane region" description="Helical" evidence="5">
    <location>
        <begin position="35"/>
        <end position="54"/>
    </location>
</feature>
<dbReference type="PANTHER" id="PTHR37958">
    <property type="entry name" value="SODIUM-POTASSIUM/PROTON ANTIPORTER CHAA"/>
    <property type="match status" value="1"/>
</dbReference>
<dbReference type="Gene3D" id="1.20.1420.30">
    <property type="entry name" value="NCX, central ion-binding region"/>
    <property type="match status" value="1"/>
</dbReference>
<feature type="transmembrane region" description="Helical" evidence="5">
    <location>
        <begin position="316"/>
        <end position="337"/>
    </location>
</feature>
<dbReference type="GO" id="GO:0015385">
    <property type="term" value="F:sodium:proton antiporter activity"/>
    <property type="evidence" value="ECO:0007669"/>
    <property type="project" value="TreeGrafter"/>
</dbReference>
<dbReference type="PANTHER" id="PTHR37958:SF1">
    <property type="entry name" value="SODIUM-POTASSIUM_PROTON ANTIPORTER CHAA"/>
    <property type="match status" value="1"/>
</dbReference>
<feature type="transmembrane region" description="Helical" evidence="5">
    <location>
        <begin position="254"/>
        <end position="275"/>
    </location>
</feature>